<protein>
    <submittedName>
        <fullName evidence="3">Uncharacterized protein LOC125777294</fullName>
    </submittedName>
</protein>
<name>A0ABM3JEM2_BACDO</name>
<accession>A0ABM3JEM2</accession>
<feature type="chain" id="PRO_5046610505" evidence="1">
    <location>
        <begin position="28"/>
        <end position="193"/>
    </location>
</feature>
<evidence type="ECO:0000313" key="2">
    <source>
        <dbReference type="Proteomes" id="UP001652620"/>
    </source>
</evidence>
<feature type="signal peptide" evidence="1">
    <location>
        <begin position="1"/>
        <end position="27"/>
    </location>
</feature>
<gene>
    <name evidence="3" type="primary">LOC125777294</name>
</gene>
<keyword evidence="1" id="KW-0732">Signal</keyword>
<dbReference type="GeneID" id="125777294"/>
<evidence type="ECO:0000256" key="1">
    <source>
        <dbReference type="SAM" id="SignalP"/>
    </source>
</evidence>
<organism evidence="2 3">
    <name type="scientific">Bactrocera dorsalis</name>
    <name type="common">Oriental fruit fly</name>
    <name type="synonym">Dacus dorsalis</name>
    <dbReference type="NCBI Taxonomy" id="27457"/>
    <lineage>
        <taxon>Eukaryota</taxon>
        <taxon>Metazoa</taxon>
        <taxon>Ecdysozoa</taxon>
        <taxon>Arthropoda</taxon>
        <taxon>Hexapoda</taxon>
        <taxon>Insecta</taxon>
        <taxon>Pterygota</taxon>
        <taxon>Neoptera</taxon>
        <taxon>Endopterygota</taxon>
        <taxon>Diptera</taxon>
        <taxon>Brachycera</taxon>
        <taxon>Muscomorpha</taxon>
        <taxon>Tephritoidea</taxon>
        <taxon>Tephritidae</taxon>
        <taxon>Bactrocera</taxon>
        <taxon>Bactrocera</taxon>
    </lineage>
</organism>
<dbReference type="RefSeq" id="XP_049307686.1">
    <property type="nucleotide sequence ID" value="XM_049451729.1"/>
</dbReference>
<sequence length="193" mass="21980">MFEKSVLKKTLFLLLLLLGTIFQPSHAKELDKSRSLRREVQSLTAKAREVRADTSSDEDSTEKIFDGIRFKLKSFASNVRLRTQNTIKYFATKTSMMNSTMLHRNDTDGLLRPPFKRLRTRLQKRRKSNKNQALVLNMEPANTTAIYEPIRVMDTGLAIIGTVMDSTAIFANITNSNSTMLTSTINMTNISRK</sequence>
<reference evidence="3" key="1">
    <citation type="submission" date="2025-08" db="UniProtKB">
        <authorList>
            <consortium name="RefSeq"/>
        </authorList>
    </citation>
    <scope>IDENTIFICATION</scope>
    <source>
        <tissue evidence="3">Adult</tissue>
    </source>
</reference>
<keyword evidence="2" id="KW-1185">Reference proteome</keyword>
<evidence type="ECO:0000313" key="3">
    <source>
        <dbReference type="RefSeq" id="XP_049307686.1"/>
    </source>
</evidence>
<proteinExistence type="predicted"/>
<dbReference type="Proteomes" id="UP001652620">
    <property type="component" value="Chromosome 3"/>
</dbReference>